<evidence type="ECO:0000259" key="11">
    <source>
        <dbReference type="Pfam" id="PF00999"/>
    </source>
</evidence>
<dbReference type="PANTHER" id="PTHR43562">
    <property type="entry name" value="NAPA-TYPE SODIUM/HYDROGEN ANTIPORTER"/>
    <property type="match status" value="1"/>
</dbReference>
<dbReference type="InterPro" id="IPR006016">
    <property type="entry name" value="UspA"/>
</dbReference>
<comment type="caution">
    <text evidence="12">The sequence shown here is derived from an EMBL/GenBank/DDBJ whole genome shotgun (WGS) entry which is preliminary data.</text>
</comment>
<organism evidence="12 13">
    <name type="scientific">Amazonocrinis nigriterrae CENA67</name>
    <dbReference type="NCBI Taxonomy" id="2794033"/>
    <lineage>
        <taxon>Bacteria</taxon>
        <taxon>Bacillati</taxon>
        <taxon>Cyanobacteriota</taxon>
        <taxon>Cyanophyceae</taxon>
        <taxon>Nostocales</taxon>
        <taxon>Nostocaceae</taxon>
        <taxon>Amazonocrinis</taxon>
        <taxon>Amazonocrinis nigriterrae</taxon>
    </lineage>
</organism>
<dbReference type="Pfam" id="PF00582">
    <property type="entry name" value="Usp"/>
    <property type="match status" value="2"/>
</dbReference>
<evidence type="ECO:0000313" key="13">
    <source>
        <dbReference type="Proteomes" id="UP000632766"/>
    </source>
</evidence>
<dbReference type="RefSeq" id="WP_198125493.1">
    <property type="nucleotide sequence ID" value="NZ_JAECZC010000027.1"/>
</dbReference>
<evidence type="ECO:0000256" key="8">
    <source>
        <dbReference type="ARBA" id="ARBA00023136"/>
    </source>
</evidence>
<accession>A0A8J7L8W2</accession>
<dbReference type="Gene3D" id="1.20.1530.20">
    <property type="match status" value="1"/>
</dbReference>
<feature type="domain" description="Cation/H+ exchanger transmembrane" evidence="11">
    <location>
        <begin position="30"/>
        <end position="395"/>
    </location>
</feature>
<comment type="subcellular location">
    <subcellularLocation>
        <location evidence="1">Membrane</location>
        <topology evidence="1">Multi-pass membrane protein</topology>
    </subcellularLocation>
</comment>
<evidence type="ECO:0000256" key="6">
    <source>
        <dbReference type="ARBA" id="ARBA00022989"/>
    </source>
</evidence>
<feature type="transmembrane region" description="Helical" evidence="9">
    <location>
        <begin position="131"/>
        <end position="150"/>
    </location>
</feature>
<keyword evidence="8 9" id="KW-0472">Membrane</keyword>
<feature type="transmembrane region" description="Helical" evidence="9">
    <location>
        <begin position="22"/>
        <end position="39"/>
    </location>
</feature>
<feature type="transmembrane region" description="Helical" evidence="9">
    <location>
        <begin position="233"/>
        <end position="252"/>
    </location>
</feature>
<feature type="transmembrane region" description="Helical" evidence="9">
    <location>
        <begin position="103"/>
        <end position="125"/>
    </location>
</feature>
<feature type="transmembrane region" description="Helical" evidence="9">
    <location>
        <begin position="46"/>
        <end position="65"/>
    </location>
</feature>
<evidence type="ECO:0000313" key="12">
    <source>
        <dbReference type="EMBL" id="MBH8563620.1"/>
    </source>
</evidence>
<keyword evidence="3" id="KW-0813">Transport</keyword>
<dbReference type="InterPro" id="IPR038770">
    <property type="entry name" value="Na+/solute_symporter_sf"/>
</dbReference>
<feature type="transmembrane region" description="Helical" evidence="9">
    <location>
        <begin position="343"/>
        <end position="364"/>
    </location>
</feature>
<evidence type="ECO:0000256" key="2">
    <source>
        <dbReference type="ARBA" id="ARBA00005551"/>
    </source>
</evidence>
<keyword evidence="6 9" id="KW-1133">Transmembrane helix</keyword>
<feature type="domain" description="UspA" evidence="10">
    <location>
        <begin position="564"/>
        <end position="688"/>
    </location>
</feature>
<evidence type="ECO:0000256" key="9">
    <source>
        <dbReference type="SAM" id="Phobius"/>
    </source>
</evidence>
<feature type="domain" description="UspA" evidence="10">
    <location>
        <begin position="426"/>
        <end position="556"/>
    </location>
</feature>
<feature type="transmembrane region" description="Helical" evidence="9">
    <location>
        <begin position="162"/>
        <end position="186"/>
    </location>
</feature>
<gene>
    <name evidence="12" type="ORF">I8748_15715</name>
</gene>
<dbReference type="PANTHER" id="PTHR43562:SF4">
    <property type="entry name" value="NA(+)_H(+) ANTIPORTER NHAS5"/>
    <property type="match status" value="1"/>
</dbReference>
<keyword evidence="7" id="KW-0406">Ion transport</keyword>
<keyword evidence="5 9" id="KW-0812">Transmembrane</keyword>
<evidence type="ECO:0000259" key="10">
    <source>
        <dbReference type="Pfam" id="PF00582"/>
    </source>
</evidence>
<reference evidence="12 13" key="1">
    <citation type="journal article" date="2021" name="Int. J. Syst. Evol. Microbiol.">
        <title>Amazonocrinis nigriterrae gen. nov., sp. nov., Atlanticothrix silvestris gen. nov., sp. nov. and Dendronalium phyllosphericum gen. nov., sp. nov., nostocacean cyanobacteria from Brazilian environments.</title>
        <authorList>
            <person name="Alvarenga D.O."/>
            <person name="Andreote A.P.D."/>
            <person name="Branco L.H.Z."/>
            <person name="Delbaje E."/>
            <person name="Cruz R.B."/>
            <person name="Varani A.M."/>
            <person name="Fiore M.F."/>
        </authorList>
    </citation>
    <scope>NUCLEOTIDE SEQUENCE [LARGE SCALE GENOMIC DNA]</scope>
    <source>
        <strain evidence="12 13">CENA67</strain>
    </source>
</reference>
<keyword evidence="4" id="KW-0050">Antiport</keyword>
<sequence length="711" mass="76792">MEQISQVLALEQTAQVLGKEPIVPFAILLVVILVIPILFERLRLPGLVGLVFSGIVLGPSGWNLFHTQSPMISLLSDIGLIYLMFVAGLEVDLERFQQRKKRSLGFASFTFIVPLTTGILVGRFFGFGWNTSILIGSLLGSYTLLAYPIINRLGVVNNEAVTITIGATLFTDIGALLILAVCVAASHIGAFSLVKLITLLSWLTLYSIVILVGFDWAGKEFFRRSGDDEGNKFLFVLLAVFLAALGAQFIGIEKIVGAFLAGLAVNEAVGEGPVKEKVVFIGSVLFIPIFFVDLGLLIDVPTFVQSIGVLKLTLFIVVGLLASKLIAALLAKLIYRYNWQEMLTMWSLSIPQVGTTLAATLVGYRAELLPLEVFNSIIVLMLVTSTLGPLITSQIAVALPTSVVAQTASLTLSEQKLKTTPSDFSIVVSVNNPQTQQYLVEMAALLARQANGRIIPLAIATAVAHMDAPQLEVSMQRSERLLAKATVLSRKLGIQAEPLLRIDDAFAPGISRAAREQKASLIVMGWGKRTGLRARLFGNVIDSVLWASHCPVAVTRLVESPKKIQRILVPVENLTTSTLQPVQLAQMLAEANQAQVTVLNVCDRRTSSSKIAAKRSQLALLVSKLALPNPPEIQIIAHENVAQAILQAARLYDLVVFPFTRHRTSSGGLAINDVTTQLASQLTCSIIMLAEPQRTQTPTLLTGVPNSTAAV</sequence>
<evidence type="ECO:0000256" key="5">
    <source>
        <dbReference type="ARBA" id="ARBA00022692"/>
    </source>
</evidence>
<evidence type="ECO:0000256" key="3">
    <source>
        <dbReference type="ARBA" id="ARBA00022448"/>
    </source>
</evidence>
<feature type="transmembrane region" description="Helical" evidence="9">
    <location>
        <begin position="376"/>
        <end position="399"/>
    </location>
</feature>
<dbReference type="EMBL" id="JAECZC010000027">
    <property type="protein sequence ID" value="MBH8563620.1"/>
    <property type="molecule type" value="Genomic_DNA"/>
</dbReference>
<dbReference type="Gene3D" id="3.40.50.12370">
    <property type="match status" value="1"/>
</dbReference>
<name>A0A8J7L8W2_9NOST</name>
<proteinExistence type="inferred from homology"/>
<evidence type="ECO:0000256" key="1">
    <source>
        <dbReference type="ARBA" id="ARBA00004141"/>
    </source>
</evidence>
<comment type="similarity">
    <text evidence="2">Belongs to the monovalent cation:proton antiporter 2 (CPA2) transporter (TC 2.A.37) family.</text>
</comment>
<feature type="transmembrane region" description="Helical" evidence="9">
    <location>
        <begin position="312"/>
        <end position="331"/>
    </location>
</feature>
<dbReference type="InterPro" id="IPR006153">
    <property type="entry name" value="Cation/H_exchanger_TM"/>
</dbReference>
<feature type="transmembrane region" description="Helical" evidence="9">
    <location>
        <begin position="192"/>
        <end position="212"/>
    </location>
</feature>
<evidence type="ECO:0000256" key="4">
    <source>
        <dbReference type="ARBA" id="ARBA00022449"/>
    </source>
</evidence>
<feature type="transmembrane region" description="Helical" evidence="9">
    <location>
        <begin position="278"/>
        <end position="300"/>
    </location>
</feature>
<dbReference type="SUPFAM" id="SSF52402">
    <property type="entry name" value="Adenine nucleotide alpha hydrolases-like"/>
    <property type="match status" value="2"/>
</dbReference>
<dbReference type="AlphaFoldDB" id="A0A8J7L8W2"/>
<feature type="transmembrane region" description="Helical" evidence="9">
    <location>
        <begin position="71"/>
        <end position="91"/>
    </location>
</feature>
<dbReference type="GO" id="GO:1902600">
    <property type="term" value="P:proton transmembrane transport"/>
    <property type="evidence" value="ECO:0007669"/>
    <property type="project" value="InterPro"/>
</dbReference>
<dbReference type="Pfam" id="PF00999">
    <property type="entry name" value="Na_H_Exchanger"/>
    <property type="match status" value="1"/>
</dbReference>
<dbReference type="GO" id="GO:0015297">
    <property type="term" value="F:antiporter activity"/>
    <property type="evidence" value="ECO:0007669"/>
    <property type="project" value="UniProtKB-KW"/>
</dbReference>
<evidence type="ECO:0000256" key="7">
    <source>
        <dbReference type="ARBA" id="ARBA00023065"/>
    </source>
</evidence>
<dbReference type="GO" id="GO:0016020">
    <property type="term" value="C:membrane"/>
    <property type="evidence" value="ECO:0007669"/>
    <property type="project" value="UniProtKB-SubCell"/>
</dbReference>
<keyword evidence="13" id="KW-1185">Reference proteome</keyword>
<protein>
    <submittedName>
        <fullName evidence="12">Cation:proton antiporter</fullName>
    </submittedName>
</protein>
<dbReference type="Proteomes" id="UP000632766">
    <property type="component" value="Unassembled WGS sequence"/>
</dbReference>